<accession>A0A165NRK7</accession>
<dbReference type="Proteomes" id="UP000076727">
    <property type="component" value="Unassembled WGS sequence"/>
</dbReference>
<keyword evidence="3" id="KW-1185">Reference proteome</keyword>
<feature type="region of interest" description="Disordered" evidence="1">
    <location>
        <begin position="1"/>
        <end position="46"/>
    </location>
</feature>
<protein>
    <submittedName>
        <fullName evidence="2">Uncharacterized protein</fullName>
    </submittedName>
</protein>
<reference evidence="2 3" key="1">
    <citation type="journal article" date="2016" name="Mol. Biol. Evol.">
        <title>Comparative Genomics of Early-Diverging Mushroom-Forming Fungi Provides Insights into the Origins of Lignocellulose Decay Capabilities.</title>
        <authorList>
            <person name="Nagy L.G."/>
            <person name="Riley R."/>
            <person name="Tritt A."/>
            <person name="Adam C."/>
            <person name="Daum C."/>
            <person name="Floudas D."/>
            <person name="Sun H."/>
            <person name="Yadav J.S."/>
            <person name="Pangilinan J."/>
            <person name="Larsson K.H."/>
            <person name="Matsuura K."/>
            <person name="Barry K."/>
            <person name="Labutti K."/>
            <person name="Kuo R."/>
            <person name="Ohm R.A."/>
            <person name="Bhattacharya S.S."/>
            <person name="Shirouzu T."/>
            <person name="Yoshinaga Y."/>
            <person name="Martin F.M."/>
            <person name="Grigoriev I.V."/>
            <person name="Hibbett D.S."/>
        </authorList>
    </citation>
    <scope>NUCLEOTIDE SEQUENCE [LARGE SCALE GENOMIC DNA]</scope>
    <source>
        <strain evidence="2 3">L-15889</strain>
    </source>
</reference>
<feature type="compositionally biased region" description="Basic residues" evidence="1">
    <location>
        <begin position="26"/>
        <end position="36"/>
    </location>
</feature>
<evidence type="ECO:0000313" key="3">
    <source>
        <dbReference type="Proteomes" id="UP000076727"/>
    </source>
</evidence>
<name>A0A165NRK7_9APHY</name>
<evidence type="ECO:0000256" key="1">
    <source>
        <dbReference type="SAM" id="MobiDB-lite"/>
    </source>
</evidence>
<dbReference type="EMBL" id="KV429078">
    <property type="protein sequence ID" value="KZT67283.1"/>
    <property type="molecule type" value="Genomic_DNA"/>
</dbReference>
<dbReference type="AlphaFoldDB" id="A0A165NRK7"/>
<dbReference type="STRING" id="1314783.A0A165NRK7"/>
<organism evidence="2 3">
    <name type="scientific">Daedalea quercina L-15889</name>
    <dbReference type="NCBI Taxonomy" id="1314783"/>
    <lineage>
        <taxon>Eukaryota</taxon>
        <taxon>Fungi</taxon>
        <taxon>Dikarya</taxon>
        <taxon>Basidiomycota</taxon>
        <taxon>Agaricomycotina</taxon>
        <taxon>Agaricomycetes</taxon>
        <taxon>Polyporales</taxon>
        <taxon>Fomitopsis</taxon>
    </lineage>
</organism>
<proteinExistence type="predicted"/>
<gene>
    <name evidence="2" type="ORF">DAEQUDRAFT_729322</name>
</gene>
<sequence>MGSMHEGAPRPSPLSKRDPPACVHHLGVHRPRRRGPHGLGQRLPREAEHLRREFEVDCKGKKSLFFKRWPQGFRWTCCDLDGETNYGCDHRGGGSKPCTWRLVPVSGPRR</sequence>
<evidence type="ECO:0000313" key="2">
    <source>
        <dbReference type="EMBL" id="KZT67283.1"/>
    </source>
</evidence>